<organism evidence="1 2">
    <name type="scientific">Gardnerella vaginalis JCP8108</name>
    <dbReference type="NCBI Taxonomy" id="1261066"/>
    <lineage>
        <taxon>Bacteria</taxon>
        <taxon>Bacillati</taxon>
        <taxon>Actinomycetota</taxon>
        <taxon>Actinomycetes</taxon>
        <taxon>Bifidobacteriales</taxon>
        <taxon>Bifidobacteriaceae</taxon>
        <taxon>Gardnerella</taxon>
    </lineage>
</organism>
<evidence type="ECO:0000313" key="2">
    <source>
        <dbReference type="Proteomes" id="UP000014521"/>
    </source>
</evidence>
<gene>
    <name evidence="1" type="ORF">HMPREF1581_00704</name>
</gene>
<dbReference type="Proteomes" id="UP000014521">
    <property type="component" value="Unassembled WGS sequence"/>
</dbReference>
<sequence length="43" mass="4978">MICDFIICDFILTFICDLTCDLTCDFTKMGEVINPRPQIKFIS</sequence>
<protein>
    <submittedName>
        <fullName evidence="1">Uncharacterized protein</fullName>
    </submittedName>
</protein>
<reference evidence="1 2" key="1">
    <citation type="submission" date="2013-06" db="EMBL/GenBank/DDBJ databases">
        <authorList>
            <person name="Weinstock G."/>
            <person name="Sodergren E."/>
            <person name="Lobos E.A."/>
            <person name="Fulton L."/>
            <person name="Fulton R."/>
            <person name="Courtney L."/>
            <person name="Fronick C."/>
            <person name="O'Laughlin M."/>
            <person name="Godfrey J."/>
            <person name="Wilson R.M."/>
            <person name="Miner T."/>
            <person name="Farmer C."/>
            <person name="Delehaunty K."/>
            <person name="Cordes M."/>
            <person name="Minx P."/>
            <person name="Tomlinson C."/>
            <person name="Chen J."/>
            <person name="Wollam A."/>
            <person name="Pepin K.H."/>
            <person name="Bhonagiri V."/>
            <person name="Zhang X."/>
            <person name="Warren W."/>
            <person name="Mitreva M."/>
            <person name="Mardis E.R."/>
            <person name="Wilson R.K."/>
        </authorList>
    </citation>
    <scope>NUCLEOTIDE SEQUENCE [LARGE SCALE GENOMIC DNA]</scope>
    <source>
        <strain evidence="1 2">JCP8108</strain>
    </source>
</reference>
<dbReference type="EMBL" id="ATJJ01000039">
    <property type="protein sequence ID" value="EPI48031.1"/>
    <property type="molecule type" value="Genomic_DNA"/>
</dbReference>
<comment type="caution">
    <text evidence="1">The sequence shown here is derived from an EMBL/GenBank/DDBJ whole genome shotgun (WGS) entry which is preliminary data.</text>
</comment>
<dbReference type="AlphaFoldDB" id="S4I2U5"/>
<name>S4I2U5_GARVA</name>
<evidence type="ECO:0000313" key="1">
    <source>
        <dbReference type="EMBL" id="EPI48031.1"/>
    </source>
</evidence>
<proteinExistence type="predicted"/>
<dbReference type="HOGENOM" id="CLU_3234054_0_0_11"/>
<dbReference type="PATRIC" id="fig|1261066.4.peg.637"/>
<accession>S4I2U5</accession>